<dbReference type="EMBL" id="JARBHB010000007">
    <property type="protein sequence ID" value="KAJ8879972.1"/>
    <property type="molecule type" value="Genomic_DNA"/>
</dbReference>
<organism evidence="1 2">
    <name type="scientific">Dryococelus australis</name>
    <dbReference type="NCBI Taxonomy" id="614101"/>
    <lineage>
        <taxon>Eukaryota</taxon>
        <taxon>Metazoa</taxon>
        <taxon>Ecdysozoa</taxon>
        <taxon>Arthropoda</taxon>
        <taxon>Hexapoda</taxon>
        <taxon>Insecta</taxon>
        <taxon>Pterygota</taxon>
        <taxon>Neoptera</taxon>
        <taxon>Polyneoptera</taxon>
        <taxon>Phasmatodea</taxon>
        <taxon>Verophasmatodea</taxon>
        <taxon>Anareolatae</taxon>
        <taxon>Phasmatidae</taxon>
        <taxon>Eurycanthinae</taxon>
        <taxon>Dryococelus</taxon>
    </lineage>
</organism>
<reference evidence="1 2" key="1">
    <citation type="submission" date="2023-02" db="EMBL/GenBank/DDBJ databases">
        <title>LHISI_Scaffold_Assembly.</title>
        <authorList>
            <person name="Stuart O.P."/>
            <person name="Cleave R."/>
            <person name="Magrath M.J.L."/>
            <person name="Mikheyev A.S."/>
        </authorList>
    </citation>
    <scope>NUCLEOTIDE SEQUENCE [LARGE SCALE GENOMIC DNA]</scope>
    <source>
        <strain evidence="1">Daus_M_001</strain>
        <tissue evidence="1">Leg muscle</tissue>
    </source>
</reference>
<sequence>MRPLQVLQSKALKRAVGVPRYMPSAPLHAELKYPHLRENIKHFAEQFYRSAATNTNRLANHDLGQLRPQGALEIHEAETPPA</sequence>
<protein>
    <submittedName>
        <fullName evidence="1">Uncharacterized protein</fullName>
    </submittedName>
</protein>
<dbReference type="Proteomes" id="UP001159363">
    <property type="component" value="Chromosome 6"/>
</dbReference>
<comment type="caution">
    <text evidence="1">The sequence shown here is derived from an EMBL/GenBank/DDBJ whole genome shotgun (WGS) entry which is preliminary data.</text>
</comment>
<name>A0ABQ9H6T9_9NEOP</name>
<proteinExistence type="predicted"/>
<keyword evidence="2" id="KW-1185">Reference proteome</keyword>
<accession>A0ABQ9H6T9</accession>
<evidence type="ECO:0000313" key="2">
    <source>
        <dbReference type="Proteomes" id="UP001159363"/>
    </source>
</evidence>
<gene>
    <name evidence="1" type="ORF">PR048_020593</name>
</gene>
<evidence type="ECO:0000313" key="1">
    <source>
        <dbReference type="EMBL" id="KAJ8879972.1"/>
    </source>
</evidence>